<name>A0A917M5H7_9BACI</name>
<reference evidence="2" key="2">
    <citation type="submission" date="2020-09" db="EMBL/GenBank/DDBJ databases">
        <authorList>
            <person name="Sun Q."/>
            <person name="Zhou Y."/>
        </authorList>
    </citation>
    <scope>NUCLEOTIDE SEQUENCE</scope>
    <source>
        <strain evidence="2">CGMCC 1.12754</strain>
    </source>
</reference>
<gene>
    <name evidence="2" type="ORF">GCM10011398_24610</name>
</gene>
<sequence>MEVRLWKSNGNAFHPKTYIFKNKEKGSLIVGSSNMSRSAYTTGVEWNLQIHRRASNESFDESIEAFIELFYADNTETMP</sequence>
<dbReference type="Proteomes" id="UP000622860">
    <property type="component" value="Unassembled WGS sequence"/>
</dbReference>
<evidence type="ECO:0000313" key="2">
    <source>
        <dbReference type="EMBL" id="GGG78444.1"/>
    </source>
</evidence>
<protein>
    <recommendedName>
        <fullName evidence="1">Phospholipase D-like domain-containing protein</fullName>
    </recommendedName>
</protein>
<proteinExistence type="predicted"/>
<comment type="caution">
    <text evidence="2">The sequence shown here is derived from an EMBL/GenBank/DDBJ whole genome shotgun (WGS) entry which is preliminary data.</text>
</comment>
<dbReference type="AlphaFoldDB" id="A0A917M5H7"/>
<keyword evidence="3" id="KW-1185">Reference proteome</keyword>
<accession>A0A917M5H7</accession>
<dbReference type="EMBL" id="BMFR01000010">
    <property type="protein sequence ID" value="GGG78444.1"/>
    <property type="molecule type" value="Genomic_DNA"/>
</dbReference>
<dbReference type="InterPro" id="IPR025202">
    <property type="entry name" value="PLD-like_dom"/>
</dbReference>
<evidence type="ECO:0000259" key="1">
    <source>
        <dbReference type="Pfam" id="PF13091"/>
    </source>
</evidence>
<organism evidence="2 3">
    <name type="scientific">Virgibacillus oceani</name>
    <dbReference type="NCBI Taxonomy" id="1479511"/>
    <lineage>
        <taxon>Bacteria</taxon>
        <taxon>Bacillati</taxon>
        <taxon>Bacillota</taxon>
        <taxon>Bacilli</taxon>
        <taxon>Bacillales</taxon>
        <taxon>Bacillaceae</taxon>
        <taxon>Virgibacillus</taxon>
    </lineage>
</organism>
<dbReference type="Pfam" id="PF13091">
    <property type="entry name" value="PLDc_2"/>
    <property type="match status" value="1"/>
</dbReference>
<dbReference type="SUPFAM" id="SSF56024">
    <property type="entry name" value="Phospholipase D/nuclease"/>
    <property type="match status" value="1"/>
</dbReference>
<evidence type="ECO:0000313" key="3">
    <source>
        <dbReference type="Proteomes" id="UP000622860"/>
    </source>
</evidence>
<dbReference type="Gene3D" id="3.30.870.10">
    <property type="entry name" value="Endonuclease Chain A"/>
    <property type="match status" value="1"/>
</dbReference>
<reference evidence="2" key="1">
    <citation type="journal article" date="2014" name="Int. J. Syst. Evol. Microbiol.">
        <title>Complete genome sequence of Corynebacterium casei LMG S-19264T (=DSM 44701T), isolated from a smear-ripened cheese.</title>
        <authorList>
            <consortium name="US DOE Joint Genome Institute (JGI-PGF)"/>
            <person name="Walter F."/>
            <person name="Albersmeier A."/>
            <person name="Kalinowski J."/>
            <person name="Ruckert C."/>
        </authorList>
    </citation>
    <scope>NUCLEOTIDE SEQUENCE</scope>
    <source>
        <strain evidence="2">CGMCC 1.12754</strain>
    </source>
</reference>
<feature type="domain" description="Phospholipase D-like" evidence="1">
    <location>
        <begin position="2"/>
        <end position="65"/>
    </location>
</feature>